<dbReference type="SUPFAM" id="SSF52540">
    <property type="entry name" value="P-loop containing nucleoside triphosphate hydrolases"/>
    <property type="match status" value="1"/>
</dbReference>
<feature type="region of interest" description="Disordered" evidence="4">
    <location>
        <begin position="57"/>
        <end position="91"/>
    </location>
</feature>
<evidence type="ECO:0000259" key="5">
    <source>
        <dbReference type="PROSITE" id="PS51710"/>
    </source>
</evidence>
<dbReference type="InterPro" id="IPR027417">
    <property type="entry name" value="P-loop_NTPase"/>
</dbReference>
<dbReference type="STRING" id="3775.A0A1Q3CU92"/>
<evidence type="ECO:0000256" key="1">
    <source>
        <dbReference type="ARBA" id="ARBA00007699"/>
    </source>
</evidence>
<evidence type="ECO:0000313" key="7">
    <source>
        <dbReference type="EMBL" id="GAV83819.1"/>
    </source>
</evidence>
<dbReference type="Gene3D" id="2.70.210.12">
    <property type="entry name" value="GTP1/OBG domain"/>
    <property type="match status" value="1"/>
</dbReference>
<dbReference type="InterPro" id="IPR036726">
    <property type="entry name" value="GTP1_OBG_dom_sf"/>
</dbReference>
<feature type="region of interest" description="Disordered" evidence="4">
    <location>
        <begin position="276"/>
        <end position="297"/>
    </location>
</feature>
<dbReference type="PIRSF" id="PIRSF002401">
    <property type="entry name" value="GTP_bd_Obg/CgtA"/>
    <property type="match status" value="1"/>
</dbReference>
<dbReference type="GO" id="GO:0042254">
    <property type="term" value="P:ribosome biogenesis"/>
    <property type="evidence" value="ECO:0007669"/>
    <property type="project" value="UniProtKB-UniRule"/>
</dbReference>
<dbReference type="InterPro" id="IPR006169">
    <property type="entry name" value="GTP1_OBG_dom"/>
</dbReference>
<dbReference type="Proteomes" id="UP000187406">
    <property type="component" value="Unassembled WGS sequence"/>
</dbReference>
<proteinExistence type="inferred from homology"/>
<protein>
    <submittedName>
        <fullName evidence="7">GTP1_OBG domain-containing protein/MMR_HSR1 domain-containing protein</fullName>
    </submittedName>
</protein>
<keyword evidence="8" id="KW-1185">Reference proteome</keyword>
<keyword evidence="2" id="KW-0547">Nucleotide-binding</keyword>
<dbReference type="AlphaFoldDB" id="A0A1Q3CU92"/>
<dbReference type="GO" id="GO:0003924">
    <property type="term" value="F:GTPase activity"/>
    <property type="evidence" value="ECO:0007669"/>
    <property type="project" value="InterPro"/>
</dbReference>
<evidence type="ECO:0000259" key="6">
    <source>
        <dbReference type="PROSITE" id="PS51883"/>
    </source>
</evidence>
<dbReference type="GO" id="GO:0005739">
    <property type="term" value="C:mitochondrion"/>
    <property type="evidence" value="ECO:0007669"/>
    <property type="project" value="TreeGrafter"/>
</dbReference>
<reference evidence="8" key="1">
    <citation type="submission" date="2016-04" db="EMBL/GenBank/DDBJ databases">
        <title>Cephalotus genome sequencing.</title>
        <authorList>
            <person name="Fukushima K."/>
            <person name="Hasebe M."/>
            <person name="Fang X."/>
        </authorList>
    </citation>
    <scope>NUCLEOTIDE SEQUENCE [LARGE SCALE GENOMIC DNA]</scope>
    <source>
        <strain evidence="8">cv. St1</strain>
    </source>
</reference>
<dbReference type="FunCoup" id="A0A1Q3CU92">
    <property type="interactions" value="1215"/>
</dbReference>
<evidence type="ECO:0000256" key="2">
    <source>
        <dbReference type="ARBA" id="ARBA00022741"/>
    </source>
</evidence>
<evidence type="ECO:0000256" key="4">
    <source>
        <dbReference type="SAM" id="MobiDB-lite"/>
    </source>
</evidence>
<dbReference type="CDD" id="cd01898">
    <property type="entry name" value="Obg"/>
    <property type="match status" value="1"/>
</dbReference>
<keyword evidence="3" id="KW-0342">GTP-binding</keyword>
<organism evidence="7 8">
    <name type="scientific">Cephalotus follicularis</name>
    <name type="common">Albany pitcher plant</name>
    <dbReference type="NCBI Taxonomy" id="3775"/>
    <lineage>
        <taxon>Eukaryota</taxon>
        <taxon>Viridiplantae</taxon>
        <taxon>Streptophyta</taxon>
        <taxon>Embryophyta</taxon>
        <taxon>Tracheophyta</taxon>
        <taxon>Spermatophyta</taxon>
        <taxon>Magnoliopsida</taxon>
        <taxon>eudicotyledons</taxon>
        <taxon>Gunneridae</taxon>
        <taxon>Pentapetalae</taxon>
        <taxon>rosids</taxon>
        <taxon>fabids</taxon>
        <taxon>Oxalidales</taxon>
        <taxon>Cephalotaceae</taxon>
        <taxon>Cephalotus</taxon>
    </lineage>
</organism>
<dbReference type="GO" id="GO:0005525">
    <property type="term" value="F:GTP binding"/>
    <property type="evidence" value="ECO:0007669"/>
    <property type="project" value="UniProtKB-KW"/>
</dbReference>
<dbReference type="SUPFAM" id="SSF82051">
    <property type="entry name" value="Obg GTP-binding protein N-terminal domain"/>
    <property type="match status" value="1"/>
</dbReference>
<dbReference type="InterPro" id="IPR045086">
    <property type="entry name" value="OBG_GTPase"/>
</dbReference>
<sequence length="504" mass="54587">MWLRSSNPLRNLQALTNFLGNPPWILLPMSSYSDSTHQKAKAAPLQETRMRDRFTLYAKGGDGGSGCSSFRRSRHDRHGRPDGGNGGRGGDVILECSPTVWDFSGLQNHINATKGCHGASKNRIGTRGEDKVLRVPIGTVIHIVKGEISSIVEIPSSTDLDPWEIPGMLGTDKLESDEGSFSESPSMAEEVKSVRGTGSLSSCTEKIKEESSCKERTAEESVGMNQITKDEYEDEEQIQYNAAELTVQGQRIIVAHGGEGGSGNVASPNISKKYKMKSGSNRDGSFSVESNDDQSSLTAGLPGTEAVLILELKSIADVGLVGMPNAGKSTLLGAISRAKPSVGHYAFTTLRPNLGNMNFNDFSITVADIPGLIKGAHENRGLGHAFLRHIERTKVLAYVVDLAAGLDGRKGIPPWEQLKDLVLELEYHQEGLSNRPSLVVANKIDEPGAEKVYEELERRVEGVPIYPVCAVLEEGIPELKTGLRMLVNVSGNSQRLCLEKINLE</sequence>
<feature type="domain" description="OBG-type G" evidence="5">
    <location>
        <begin position="316"/>
        <end position="488"/>
    </location>
</feature>
<dbReference type="InterPro" id="IPR006073">
    <property type="entry name" value="GTP-bd"/>
</dbReference>
<dbReference type="Pfam" id="PF01018">
    <property type="entry name" value="GTP1_OBG"/>
    <property type="match status" value="1"/>
</dbReference>
<comment type="similarity">
    <text evidence="1">Belongs to the TRAFAC class OBG-HflX-like GTPase superfamily. OBG GTPase family.</text>
</comment>
<feature type="compositionally biased region" description="Basic and acidic residues" evidence="4">
    <location>
        <begin position="205"/>
        <end position="219"/>
    </location>
</feature>
<gene>
    <name evidence="7" type="ORF">CFOL_v3_27264</name>
</gene>
<dbReference type="PANTHER" id="PTHR11702:SF31">
    <property type="entry name" value="MITOCHONDRIAL RIBOSOME-ASSOCIATED GTPASE 2"/>
    <property type="match status" value="1"/>
</dbReference>
<dbReference type="PROSITE" id="PS51710">
    <property type="entry name" value="G_OBG"/>
    <property type="match status" value="1"/>
</dbReference>
<dbReference type="OrthoDB" id="347018at2759"/>
<dbReference type="PRINTS" id="PR00326">
    <property type="entry name" value="GTP1OBG"/>
</dbReference>
<evidence type="ECO:0000313" key="8">
    <source>
        <dbReference type="Proteomes" id="UP000187406"/>
    </source>
</evidence>
<name>A0A1Q3CU92_CEPFO</name>
<dbReference type="Gene3D" id="3.40.50.300">
    <property type="entry name" value="P-loop containing nucleotide triphosphate hydrolases"/>
    <property type="match status" value="1"/>
</dbReference>
<dbReference type="InterPro" id="IPR031167">
    <property type="entry name" value="G_OBG"/>
</dbReference>
<dbReference type="PANTHER" id="PTHR11702">
    <property type="entry name" value="DEVELOPMENTALLY REGULATED GTP-BINDING PROTEIN-RELATED"/>
    <property type="match status" value="1"/>
</dbReference>
<dbReference type="InParanoid" id="A0A1Q3CU92"/>
<feature type="domain" description="Obg" evidence="6">
    <location>
        <begin position="48"/>
        <end position="315"/>
    </location>
</feature>
<feature type="region of interest" description="Disordered" evidence="4">
    <location>
        <begin position="174"/>
        <end position="227"/>
    </location>
</feature>
<dbReference type="Pfam" id="PF01926">
    <property type="entry name" value="MMR_HSR1"/>
    <property type="match status" value="1"/>
</dbReference>
<dbReference type="EMBL" id="BDDD01003021">
    <property type="protein sequence ID" value="GAV83819.1"/>
    <property type="molecule type" value="Genomic_DNA"/>
</dbReference>
<feature type="compositionally biased region" description="Polar residues" evidence="4">
    <location>
        <begin position="278"/>
        <end position="297"/>
    </location>
</feature>
<evidence type="ECO:0000256" key="3">
    <source>
        <dbReference type="ARBA" id="ARBA00023134"/>
    </source>
</evidence>
<dbReference type="GO" id="GO:0000287">
    <property type="term" value="F:magnesium ion binding"/>
    <property type="evidence" value="ECO:0007669"/>
    <property type="project" value="InterPro"/>
</dbReference>
<accession>A0A1Q3CU92</accession>
<comment type="caution">
    <text evidence="7">The sequence shown here is derived from an EMBL/GenBank/DDBJ whole genome shotgun (WGS) entry which is preliminary data.</text>
</comment>
<dbReference type="PROSITE" id="PS51883">
    <property type="entry name" value="OBG"/>
    <property type="match status" value="1"/>
</dbReference>
<dbReference type="InterPro" id="IPR014100">
    <property type="entry name" value="GTP-bd_Obg/CgtA"/>
</dbReference>